<dbReference type="GO" id="GO:0006508">
    <property type="term" value="P:proteolysis"/>
    <property type="evidence" value="ECO:0007669"/>
    <property type="project" value="UniProtKB-KW"/>
</dbReference>
<evidence type="ECO:0000256" key="7">
    <source>
        <dbReference type="ARBA" id="ARBA00022801"/>
    </source>
</evidence>
<dbReference type="SUPFAM" id="SSF54001">
    <property type="entry name" value="Cysteine proteinases"/>
    <property type="match status" value="1"/>
</dbReference>
<dbReference type="GO" id="GO:0005737">
    <property type="term" value="C:cytoplasm"/>
    <property type="evidence" value="ECO:0007669"/>
    <property type="project" value="UniProtKB-SubCell"/>
</dbReference>
<dbReference type="PANTHER" id="PTHR10363">
    <property type="entry name" value="BLEOMYCIN HYDROLASE"/>
    <property type="match status" value="1"/>
</dbReference>
<sequence>MDTSTEEGIPDANIQKYREKFESDPKNLLAQNVCTRHDPFEAALKRNKLTELSNVFSHKISLEGKPVTNQKASGRCWIFALFNCMRVPFLKEYNIEEFEFSQTHIFFWDKVERSNYMLHAFLDAARRGEPADGRLTCHLLSDPINDGGQWNMLVNIVEKYGVMPKKCFPESYNSENSRRLNFLLKNKLREYCHKIYKLVAEGKSDAEIQEDIETMMEEIYRIVSICLGTPPDTLTWEYYDKNKAYQKVGPMSPREFYRKHVKPFFNMEDKICLVNDPRTNHGYNKLYTVEYLGNMSGKKVLYINQPVDVLKKLAAEAIRNDEPVWFGCDVGKHFHGKLGYQDLTLHDYELLFGTSVQVLSKEDRLIFGDSLMTHAMVLTAVTIENNKTIKWRVENSWGEDGQGKGYLVMTDDWFSEYVYEVVIDRKHIQQDILDVLQQEPIVLPAWDPMGALAYKAKL</sequence>
<evidence type="ECO:0000256" key="1">
    <source>
        <dbReference type="ARBA" id="ARBA00000423"/>
    </source>
</evidence>
<dbReference type="FunCoup" id="A0A1S3H322">
    <property type="interactions" value="2127"/>
</dbReference>
<dbReference type="OrthoDB" id="2666448at2759"/>
<comment type="catalytic activity">
    <reaction evidence="1 9">
        <text>Inactivates bleomycin B2 (a cytotoxic glycometallopeptide) by hydrolysis of a carboxyamide bond of beta-aminoalanine, but also shows general aminopeptidase activity. The specificity varies somewhat with source, but amino acid arylamides of Met, Leu and Ala are preferred.</text>
        <dbReference type="EC" id="3.4.22.40"/>
    </reaction>
</comment>
<protein>
    <recommendedName>
        <fullName evidence="4 9">Bleomycin hydrolase</fullName>
        <ecNumber evidence="3 9">3.4.22.40</ecNumber>
    </recommendedName>
</protein>
<dbReference type="GO" id="GO:0043418">
    <property type="term" value="P:homocysteine catabolic process"/>
    <property type="evidence" value="ECO:0007669"/>
    <property type="project" value="TreeGrafter"/>
</dbReference>
<dbReference type="GO" id="GO:0009636">
    <property type="term" value="P:response to toxic substance"/>
    <property type="evidence" value="ECO:0007669"/>
    <property type="project" value="TreeGrafter"/>
</dbReference>
<evidence type="ECO:0000313" key="12">
    <source>
        <dbReference type="RefSeq" id="XP_013380408.1"/>
    </source>
</evidence>
<proteinExistence type="inferred from homology"/>
<dbReference type="InParanoid" id="A0A1S3H322"/>
<dbReference type="Gene3D" id="3.90.70.10">
    <property type="entry name" value="Cysteine proteinases"/>
    <property type="match status" value="1"/>
</dbReference>
<dbReference type="Proteomes" id="UP000085678">
    <property type="component" value="Unplaced"/>
</dbReference>
<evidence type="ECO:0000256" key="10">
    <source>
        <dbReference type="PIRSR" id="PIRSR005700-1"/>
    </source>
</evidence>
<keyword evidence="7 9" id="KW-0378">Hydrolase</keyword>
<keyword evidence="5 9" id="KW-0963">Cytoplasm</keyword>
<evidence type="ECO:0000256" key="4">
    <source>
        <dbReference type="ARBA" id="ARBA00022227"/>
    </source>
</evidence>
<dbReference type="FunFam" id="3.90.70.10:FF:000021">
    <property type="entry name" value="Bleomycin hydrolase"/>
    <property type="match status" value="1"/>
</dbReference>
<dbReference type="InterPro" id="IPR038765">
    <property type="entry name" value="Papain-like_cys_pep_sf"/>
</dbReference>
<evidence type="ECO:0000256" key="5">
    <source>
        <dbReference type="ARBA" id="ARBA00022490"/>
    </source>
</evidence>
<evidence type="ECO:0000256" key="2">
    <source>
        <dbReference type="ARBA" id="ARBA00004496"/>
    </source>
</evidence>
<reference evidence="12" key="1">
    <citation type="submission" date="2025-08" db="UniProtKB">
        <authorList>
            <consortium name="RefSeq"/>
        </authorList>
    </citation>
    <scope>IDENTIFICATION</scope>
    <source>
        <tissue evidence="12">Gonads</tissue>
    </source>
</reference>
<dbReference type="CDD" id="cd00585">
    <property type="entry name" value="Peptidase_C1B"/>
    <property type="match status" value="1"/>
</dbReference>
<dbReference type="AlphaFoldDB" id="A0A1S3H322"/>
<comment type="similarity">
    <text evidence="9">Belongs to the peptidase C1 family.</text>
</comment>
<dbReference type="InterPro" id="IPR004134">
    <property type="entry name" value="Peptidase_C1B"/>
</dbReference>
<evidence type="ECO:0000256" key="9">
    <source>
        <dbReference type="PIRNR" id="PIRNR005700"/>
    </source>
</evidence>
<dbReference type="PIRSF" id="PIRSF005700">
    <property type="entry name" value="PepC"/>
    <property type="match status" value="1"/>
</dbReference>
<dbReference type="OMA" id="QSYTFFW"/>
<dbReference type="EC" id="3.4.22.40" evidence="3 9"/>
<keyword evidence="11" id="KW-1185">Reference proteome</keyword>
<feature type="active site" evidence="10">
    <location>
        <position position="395"/>
    </location>
</feature>
<evidence type="ECO:0000256" key="3">
    <source>
        <dbReference type="ARBA" id="ARBA00012465"/>
    </source>
</evidence>
<keyword evidence="6 9" id="KW-0645">Protease</keyword>
<dbReference type="GO" id="GO:0070005">
    <property type="term" value="F:cysteine-type aminopeptidase activity"/>
    <property type="evidence" value="ECO:0007669"/>
    <property type="project" value="InterPro"/>
</dbReference>
<dbReference type="KEGG" id="lak:106151611"/>
<gene>
    <name evidence="12" type="primary">LOC106151611</name>
</gene>
<dbReference type="RefSeq" id="XP_013380408.1">
    <property type="nucleotide sequence ID" value="XM_013524954.1"/>
</dbReference>
<name>A0A1S3H322_LINAN</name>
<feature type="active site" evidence="10">
    <location>
        <position position="374"/>
    </location>
</feature>
<dbReference type="Pfam" id="PF03051">
    <property type="entry name" value="Peptidase_C1_2"/>
    <property type="match status" value="1"/>
</dbReference>
<evidence type="ECO:0000256" key="8">
    <source>
        <dbReference type="ARBA" id="ARBA00022807"/>
    </source>
</evidence>
<dbReference type="PANTHER" id="PTHR10363:SF2">
    <property type="entry name" value="BLEOMYCIN HYDROLASE"/>
    <property type="match status" value="1"/>
</dbReference>
<evidence type="ECO:0000313" key="11">
    <source>
        <dbReference type="Proteomes" id="UP000085678"/>
    </source>
</evidence>
<keyword evidence="8 9" id="KW-0788">Thiol protease</keyword>
<feature type="active site" evidence="10">
    <location>
        <position position="76"/>
    </location>
</feature>
<comment type="subcellular location">
    <subcellularLocation>
        <location evidence="2 9">Cytoplasm</location>
    </subcellularLocation>
</comment>
<dbReference type="GO" id="GO:0004197">
    <property type="term" value="F:cysteine-type endopeptidase activity"/>
    <property type="evidence" value="ECO:0007669"/>
    <property type="project" value="UniProtKB-EC"/>
</dbReference>
<evidence type="ECO:0000256" key="6">
    <source>
        <dbReference type="ARBA" id="ARBA00022670"/>
    </source>
</evidence>
<dbReference type="STRING" id="7574.A0A1S3H322"/>
<dbReference type="GeneID" id="106151611"/>
<organism evidence="11 12">
    <name type="scientific">Lingula anatina</name>
    <name type="common">Brachiopod</name>
    <name type="synonym">Lingula unguis</name>
    <dbReference type="NCBI Taxonomy" id="7574"/>
    <lineage>
        <taxon>Eukaryota</taxon>
        <taxon>Metazoa</taxon>
        <taxon>Spiralia</taxon>
        <taxon>Lophotrochozoa</taxon>
        <taxon>Brachiopoda</taxon>
        <taxon>Linguliformea</taxon>
        <taxon>Lingulata</taxon>
        <taxon>Lingulida</taxon>
        <taxon>Linguloidea</taxon>
        <taxon>Lingulidae</taxon>
        <taxon>Lingula</taxon>
    </lineage>
</organism>
<accession>A0A1S3H322</accession>